<dbReference type="RefSeq" id="XP_021848087.2">
    <property type="nucleotide sequence ID" value="XM_021992395.2"/>
</dbReference>
<evidence type="ECO:0000313" key="8">
    <source>
        <dbReference type="Proteomes" id="UP000813463"/>
    </source>
</evidence>
<evidence type="ECO:0000256" key="2">
    <source>
        <dbReference type="ARBA" id="ARBA00022771"/>
    </source>
</evidence>
<evidence type="ECO:0000259" key="7">
    <source>
        <dbReference type="PROSITE" id="PS51999"/>
    </source>
</evidence>
<sequence length="146" mass="17136">MSHQKAKICGCGYPVVQRTSWTHENPGRKFKGCRFYNFETGQRGCDAFDWVDEDILEWQKDVTNHLLSEKQRLAMEMKIIKGRAEFMEHEMKRLNEEHEKMKVKYEKMRKKAEGSSKIKNEHVYILISLCAIVSVVVSALYVMVFA</sequence>
<evidence type="ECO:0000313" key="12">
    <source>
        <dbReference type="RefSeq" id="XP_056691578.1"/>
    </source>
</evidence>
<protein>
    <submittedName>
        <fullName evidence="10">Uncharacterized protein LOC110789052</fullName>
    </submittedName>
    <submittedName>
        <fullName evidence="11">Uncharacterized protein LOC110791149</fullName>
    </submittedName>
</protein>
<evidence type="ECO:0000256" key="6">
    <source>
        <dbReference type="SAM" id="Phobius"/>
    </source>
</evidence>
<dbReference type="KEGG" id="soe:110791149"/>
<keyword evidence="6" id="KW-0812">Transmembrane</keyword>
<reference evidence="8" key="1">
    <citation type="journal article" date="2021" name="Nat. Commun.">
        <title>Genomic analyses provide insights into spinach domestication and the genetic basis of agronomic traits.</title>
        <authorList>
            <person name="Cai X."/>
            <person name="Sun X."/>
            <person name="Xu C."/>
            <person name="Sun H."/>
            <person name="Wang X."/>
            <person name="Ge C."/>
            <person name="Zhang Z."/>
            <person name="Wang Q."/>
            <person name="Fei Z."/>
            <person name="Jiao C."/>
            <person name="Wang Q."/>
        </authorList>
    </citation>
    <scope>NUCLEOTIDE SEQUENCE [LARGE SCALE GENOMIC DNA]</scope>
    <source>
        <strain evidence="8">cv. Varoflay</strain>
    </source>
</reference>
<dbReference type="RefSeq" id="XP_021849388.1">
    <property type="nucleotide sequence ID" value="XM_021993696.1"/>
</dbReference>
<accession>A0A9R0IHI0</accession>
<feature type="transmembrane region" description="Helical" evidence="6">
    <location>
        <begin position="123"/>
        <end position="144"/>
    </location>
</feature>
<dbReference type="GeneID" id="110789052"/>
<gene>
    <name evidence="10" type="primary">LOC110789052</name>
    <name evidence="9" type="synonym">LOC110787755</name>
    <name evidence="11" type="synonym">LOC110791149</name>
    <name evidence="12" type="synonym">LOC130467171</name>
</gene>
<evidence type="ECO:0000313" key="9">
    <source>
        <dbReference type="RefSeq" id="XP_021848087.2"/>
    </source>
</evidence>
<dbReference type="RefSeq" id="XP_021851594.1">
    <property type="nucleotide sequence ID" value="XM_021995902.1"/>
</dbReference>
<dbReference type="PANTHER" id="PTHR33248">
    <property type="entry name" value="ZINC ION-BINDING PROTEIN"/>
    <property type="match status" value="1"/>
</dbReference>
<dbReference type="RefSeq" id="XP_056691578.1">
    <property type="nucleotide sequence ID" value="XM_056835600.1"/>
</dbReference>
<dbReference type="PROSITE" id="PS51999">
    <property type="entry name" value="ZF_GRF"/>
    <property type="match status" value="1"/>
</dbReference>
<dbReference type="Proteomes" id="UP000813463">
    <property type="component" value="Chromosome 2"/>
</dbReference>
<keyword evidence="5" id="KW-0175">Coiled coil</keyword>
<dbReference type="OrthoDB" id="2822301at2759"/>
<dbReference type="InterPro" id="IPR010666">
    <property type="entry name" value="Znf_GRF"/>
</dbReference>
<proteinExistence type="predicted"/>
<dbReference type="Proteomes" id="UP000813463">
    <property type="component" value="Chromosome 5"/>
</dbReference>
<dbReference type="AlphaFoldDB" id="A0A9R0IHI0"/>
<reference evidence="10 11" key="2">
    <citation type="submission" date="2025-04" db="UniProtKB">
        <authorList>
            <consortium name="RefSeq"/>
        </authorList>
    </citation>
    <scope>IDENTIFICATION</scope>
    <source>
        <tissue evidence="9 12">Leaf</tissue>
    </source>
</reference>
<keyword evidence="1" id="KW-0479">Metal-binding</keyword>
<evidence type="ECO:0000313" key="11">
    <source>
        <dbReference type="RefSeq" id="XP_021851594.1"/>
    </source>
</evidence>
<evidence type="ECO:0000256" key="4">
    <source>
        <dbReference type="PROSITE-ProRule" id="PRU01343"/>
    </source>
</evidence>
<evidence type="ECO:0000313" key="10">
    <source>
        <dbReference type="RefSeq" id="XP_021849388.1"/>
    </source>
</evidence>
<keyword evidence="6" id="KW-0472">Membrane</keyword>
<feature type="coiled-coil region" evidence="5">
    <location>
        <begin position="77"/>
        <end position="115"/>
    </location>
</feature>
<name>A0A9R0IHI0_SPIOL</name>
<feature type="domain" description="GRF-type" evidence="7">
    <location>
        <begin position="9"/>
        <end position="54"/>
    </location>
</feature>
<organism evidence="8 10">
    <name type="scientific">Spinacia oleracea</name>
    <name type="common">Spinach</name>
    <dbReference type="NCBI Taxonomy" id="3562"/>
    <lineage>
        <taxon>Eukaryota</taxon>
        <taxon>Viridiplantae</taxon>
        <taxon>Streptophyta</taxon>
        <taxon>Embryophyta</taxon>
        <taxon>Tracheophyta</taxon>
        <taxon>Spermatophyta</taxon>
        <taxon>Magnoliopsida</taxon>
        <taxon>eudicotyledons</taxon>
        <taxon>Gunneridae</taxon>
        <taxon>Pentapetalae</taxon>
        <taxon>Caryophyllales</taxon>
        <taxon>Chenopodiaceae</taxon>
        <taxon>Chenopodioideae</taxon>
        <taxon>Anserineae</taxon>
        <taxon>Spinacia</taxon>
    </lineage>
</organism>
<dbReference type="GO" id="GO:0008270">
    <property type="term" value="F:zinc ion binding"/>
    <property type="evidence" value="ECO:0007669"/>
    <property type="project" value="UniProtKB-KW"/>
</dbReference>
<evidence type="ECO:0000256" key="3">
    <source>
        <dbReference type="ARBA" id="ARBA00022833"/>
    </source>
</evidence>
<keyword evidence="2 4" id="KW-0863">Zinc-finger</keyword>
<keyword evidence="8" id="KW-1185">Reference proteome</keyword>
<evidence type="ECO:0000256" key="1">
    <source>
        <dbReference type="ARBA" id="ARBA00022723"/>
    </source>
</evidence>
<keyword evidence="6" id="KW-1133">Transmembrane helix</keyword>
<keyword evidence="3" id="KW-0862">Zinc</keyword>
<dbReference type="Proteomes" id="UP000813463">
    <property type="component" value="Chromosome 1"/>
</dbReference>
<dbReference type="KEGG" id="soe:110789052"/>
<evidence type="ECO:0000256" key="5">
    <source>
        <dbReference type="SAM" id="Coils"/>
    </source>
</evidence>